<dbReference type="GO" id="GO:0005576">
    <property type="term" value="C:extracellular region"/>
    <property type="evidence" value="ECO:0007669"/>
    <property type="project" value="UniProtKB-SubCell"/>
</dbReference>
<reference evidence="7" key="1">
    <citation type="submission" date="2022-11" db="UniProtKB">
        <authorList>
            <consortium name="WormBaseParasite"/>
        </authorList>
    </citation>
    <scope>IDENTIFICATION</scope>
</reference>
<dbReference type="InterPro" id="IPR001534">
    <property type="entry name" value="Transthyretin-like"/>
</dbReference>
<keyword evidence="3" id="KW-0964">Secreted</keyword>
<name>A0A915EJB6_9BILA</name>
<feature type="compositionally biased region" description="Gly residues" evidence="5">
    <location>
        <begin position="82"/>
        <end position="91"/>
    </location>
</feature>
<dbReference type="Proteomes" id="UP000887574">
    <property type="component" value="Unplaced"/>
</dbReference>
<evidence type="ECO:0000256" key="3">
    <source>
        <dbReference type="ARBA" id="ARBA00022525"/>
    </source>
</evidence>
<feature type="region of interest" description="Disordered" evidence="5">
    <location>
        <begin position="79"/>
        <end position="100"/>
    </location>
</feature>
<evidence type="ECO:0000256" key="1">
    <source>
        <dbReference type="ARBA" id="ARBA00004613"/>
    </source>
</evidence>
<dbReference type="InterPro" id="IPR038479">
    <property type="entry name" value="Transthyretin-like_sf"/>
</dbReference>
<comment type="similarity">
    <text evidence="2">Belongs to the nematode transthyretin-like family.</text>
</comment>
<proteinExistence type="inferred from homology"/>
<evidence type="ECO:0000256" key="4">
    <source>
        <dbReference type="ARBA" id="ARBA00022729"/>
    </source>
</evidence>
<accession>A0A915EJB6</accession>
<keyword evidence="6" id="KW-1185">Reference proteome</keyword>
<dbReference type="GO" id="GO:0009986">
    <property type="term" value="C:cell surface"/>
    <property type="evidence" value="ECO:0007669"/>
    <property type="project" value="InterPro"/>
</dbReference>
<evidence type="ECO:0000256" key="2">
    <source>
        <dbReference type="ARBA" id="ARBA00010112"/>
    </source>
</evidence>
<evidence type="ECO:0000313" key="7">
    <source>
        <dbReference type="WBParaSite" id="jg7317"/>
    </source>
</evidence>
<organism evidence="6 7">
    <name type="scientific">Ditylenchus dipsaci</name>
    <dbReference type="NCBI Taxonomy" id="166011"/>
    <lineage>
        <taxon>Eukaryota</taxon>
        <taxon>Metazoa</taxon>
        <taxon>Ecdysozoa</taxon>
        <taxon>Nematoda</taxon>
        <taxon>Chromadorea</taxon>
        <taxon>Rhabditida</taxon>
        <taxon>Tylenchina</taxon>
        <taxon>Tylenchomorpha</taxon>
        <taxon>Sphaerularioidea</taxon>
        <taxon>Anguinidae</taxon>
        <taxon>Anguininae</taxon>
        <taxon>Ditylenchus</taxon>
    </lineage>
</organism>
<protein>
    <submittedName>
        <fullName evidence="7">Uncharacterized protein</fullName>
    </submittedName>
</protein>
<comment type="subcellular location">
    <subcellularLocation>
        <location evidence="1">Secreted</location>
    </subcellularLocation>
</comment>
<evidence type="ECO:0000313" key="6">
    <source>
        <dbReference type="Proteomes" id="UP000887574"/>
    </source>
</evidence>
<dbReference type="WBParaSite" id="jg7317">
    <property type="protein sequence ID" value="jg7317"/>
    <property type="gene ID" value="jg7317"/>
</dbReference>
<dbReference type="Gene3D" id="2.60.40.3330">
    <property type="match status" value="1"/>
</dbReference>
<sequence length="100" mass="10649">MDRDITTDEIMASALTSMDGSFELTGCADDVGFGLSNNPDPYVRIRHFCNTDSDGQVIELPEFTTFVPDNHNLGIINLDAGGRSGGGGGPVEGAYEDDVY</sequence>
<dbReference type="AlphaFoldDB" id="A0A915EJB6"/>
<keyword evidence="4" id="KW-0732">Signal</keyword>
<evidence type="ECO:0000256" key="5">
    <source>
        <dbReference type="SAM" id="MobiDB-lite"/>
    </source>
</evidence>
<dbReference type="Pfam" id="PF01060">
    <property type="entry name" value="TTR-52"/>
    <property type="match status" value="1"/>
</dbReference>